<dbReference type="Proteomes" id="UP001497482">
    <property type="component" value="Chromosome 15"/>
</dbReference>
<evidence type="ECO:0000313" key="2">
    <source>
        <dbReference type="Proteomes" id="UP001497482"/>
    </source>
</evidence>
<protein>
    <recommendedName>
        <fullName evidence="3">Secreted protein</fullName>
    </recommendedName>
</protein>
<keyword evidence="2" id="KW-1185">Reference proteome</keyword>
<evidence type="ECO:0008006" key="3">
    <source>
        <dbReference type="Google" id="ProtNLM"/>
    </source>
</evidence>
<gene>
    <name evidence="1" type="ORF">KC01_LOCUS12533</name>
</gene>
<dbReference type="AlphaFoldDB" id="A0AAV2K049"/>
<evidence type="ECO:0000313" key="1">
    <source>
        <dbReference type="EMBL" id="CAL1581816.1"/>
    </source>
</evidence>
<name>A0AAV2K049_KNICA</name>
<reference evidence="1 2" key="1">
    <citation type="submission" date="2024-04" db="EMBL/GenBank/DDBJ databases">
        <authorList>
            <person name="Waldvogel A.-M."/>
            <person name="Schoenle A."/>
        </authorList>
    </citation>
    <scope>NUCLEOTIDE SEQUENCE [LARGE SCALE GENOMIC DNA]</scope>
</reference>
<dbReference type="EMBL" id="OZ035837">
    <property type="protein sequence ID" value="CAL1581816.1"/>
    <property type="molecule type" value="Genomic_DNA"/>
</dbReference>
<accession>A0AAV2K049</accession>
<sequence>MNLGLVCGDAEFKRPIWLLITVISLCPVSHPASDNHRPTAAMIHHCGNIGPVIVPRARKTLPHPDPPYLLVFHFRGEMGVQGEAGGGGGVMVKTKM</sequence>
<organism evidence="1 2">
    <name type="scientific">Knipowitschia caucasica</name>
    <name type="common">Caucasian dwarf goby</name>
    <name type="synonym">Pomatoschistus caucasicus</name>
    <dbReference type="NCBI Taxonomy" id="637954"/>
    <lineage>
        <taxon>Eukaryota</taxon>
        <taxon>Metazoa</taxon>
        <taxon>Chordata</taxon>
        <taxon>Craniata</taxon>
        <taxon>Vertebrata</taxon>
        <taxon>Euteleostomi</taxon>
        <taxon>Actinopterygii</taxon>
        <taxon>Neopterygii</taxon>
        <taxon>Teleostei</taxon>
        <taxon>Neoteleostei</taxon>
        <taxon>Acanthomorphata</taxon>
        <taxon>Gobiaria</taxon>
        <taxon>Gobiiformes</taxon>
        <taxon>Gobioidei</taxon>
        <taxon>Gobiidae</taxon>
        <taxon>Gobiinae</taxon>
        <taxon>Knipowitschia</taxon>
    </lineage>
</organism>
<proteinExistence type="predicted"/>